<sequence>MKTTLILGAGFSKNSGLPIQSEIPALLTKYKENSNFERSVSLVLESFMRDVFGFEKDIYPQLDDLLTCIDISTNSEHHLGINYSPVHLKALKRLIIYRIFTILEDSFTYSKEVEKLIRFFIENRLEYTGFLVLNWDTVLEKYISAIAPKAIIDYCNGGRYLTEDLRFEEKRDGKRKVEILKVHGSCNWLYCDNCRILINDTVSRVPNIRKVGFKKSDFKLFDEMKKVTDKVFFEDVRCFICGDIVSAHIATQSYRKSFRTNSFPSIWDKAEDMLTNSEKWVFIGYSLPQADYEFKHLLKICEHKLGHKKDRRLSIDVVLFDSETTAMRYKSFFGNKINRIFNSGIGEYISYLEST</sequence>
<comment type="caution">
    <text evidence="1">The sequence shown here is derived from an EMBL/GenBank/DDBJ whole genome shotgun (WGS) entry which is preliminary data.</text>
</comment>
<dbReference type="Proteomes" id="UP000223596">
    <property type="component" value="Unassembled WGS sequence"/>
</dbReference>
<dbReference type="SUPFAM" id="SSF52467">
    <property type="entry name" value="DHS-like NAD/FAD-binding domain"/>
    <property type="match status" value="1"/>
</dbReference>
<accession>A0AB36THW8</accession>
<protein>
    <recommendedName>
        <fullName evidence="3">Deacetylase sirtuin-type domain-containing protein</fullName>
    </recommendedName>
</protein>
<reference evidence="1 2" key="1">
    <citation type="submission" date="2017-09" db="EMBL/GenBank/DDBJ databases">
        <title>Evaluation of Pacific Biosciences Sequencing Technology to Finishing C. thermocellum Genome Sequences.</title>
        <authorList>
            <person name="Brown S."/>
        </authorList>
    </citation>
    <scope>NUCLEOTIDE SEQUENCE [LARGE SCALE GENOMIC DNA]</scope>
    <source>
        <strain evidence="1 2">AD2</strain>
    </source>
</reference>
<evidence type="ECO:0000313" key="2">
    <source>
        <dbReference type="Proteomes" id="UP000223596"/>
    </source>
</evidence>
<evidence type="ECO:0008006" key="3">
    <source>
        <dbReference type="Google" id="ProtNLM"/>
    </source>
</evidence>
<gene>
    <name evidence="1" type="ORF">M972_111704</name>
</gene>
<dbReference type="RefSeq" id="WP_003516489.1">
    <property type="nucleotide sequence ID" value="NZ_CP013828.1"/>
</dbReference>
<name>A0AB36THW8_ACETH</name>
<evidence type="ECO:0000313" key="1">
    <source>
        <dbReference type="EMBL" id="PFH02911.1"/>
    </source>
</evidence>
<dbReference type="GeneID" id="35805162"/>
<dbReference type="InterPro" id="IPR029035">
    <property type="entry name" value="DHS-like_NAD/FAD-binding_dom"/>
</dbReference>
<organism evidence="1 2">
    <name type="scientific">Acetivibrio thermocellus AD2</name>
    <dbReference type="NCBI Taxonomy" id="1138384"/>
    <lineage>
        <taxon>Bacteria</taxon>
        <taxon>Bacillati</taxon>
        <taxon>Bacillota</taxon>
        <taxon>Clostridia</taxon>
        <taxon>Eubacteriales</taxon>
        <taxon>Oscillospiraceae</taxon>
        <taxon>Acetivibrio</taxon>
    </lineage>
</organism>
<dbReference type="EMBL" id="PDBW01000001">
    <property type="protein sequence ID" value="PFH02911.1"/>
    <property type="molecule type" value="Genomic_DNA"/>
</dbReference>
<dbReference type="AlphaFoldDB" id="A0AB36THW8"/>
<proteinExistence type="predicted"/>